<dbReference type="AlphaFoldDB" id="A0A2V3IKY7"/>
<dbReference type="GO" id="GO:0004519">
    <property type="term" value="F:endonuclease activity"/>
    <property type="evidence" value="ECO:0007669"/>
    <property type="project" value="UniProtKB-KW"/>
</dbReference>
<dbReference type="Proteomes" id="UP000247409">
    <property type="component" value="Unassembled WGS sequence"/>
</dbReference>
<evidence type="ECO:0000256" key="7">
    <source>
        <dbReference type="ARBA" id="ARBA00022918"/>
    </source>
</evidence>
<keyword evidence="8" id="KW-0808">Transferase</keyword>
<protein>
    <submittedName>
        <fullName evidence="11">Retrovirus-related Pol polyprotein from transposon TNT 1-94</fullName>
    </submittedName>
</protein>
<dbReference type="PROSITE" id="PS50994">
    <property type="entry name" value="INTEGRASE"/>
    <property type="match status" value="1"/>
</dbReference>
<reference evidence="11 12" key="1">
    <citation type="journal article" date="2018" name="Mol. Biol. Evol.">
        <title>Analysis of the draft genome of the red seaweed Gracilariopsis chorda provides insights into genome size evolution in Rhodophyta.</title>
        <authorList>
            <person name="Lee J."/>
            <person name="Yang E.C."/>
            <person name="Graf L."/>
            <person name="Yang J.H."/>
            <person name="Qiu H."/>
            <person name="Zel Zion U."/>
            <person name="Chan C.X."/>
            <person name="Stephens T.G."/>
            <person name="Weber A.P.M."/>
            <person name="Boo G.H."/>
            <person name="Boo S.M."/>
            <person name="Kim K.M."/>
            <person name="Shin Y."/>
            <person name="Jung M."/>
            <person name="Lee S.J."/>
            <person name="Yim H.S."/>
            <person name="Lee J.H."/>
            <person name="Bhattacharya D."/>
            <person name="Yoon H.S."/>
        </authorList>
    </citation>
    <scope>NUCLEOTIDE SEQUENCE [LARGE SCALE GENOMIC DNA]</scope>
    <source>
        <strain evidence="11 12">SKKU-2015</strain>
        <tissue evidence="11">Whole body</tissue>
    </source>
</reference>
<dbReference type="STRING" id="448386.A0A2V3IKY7"/>
<keyword evidence="4" id="KW-0378">Hydrolase</keyword>
<keyword evidence="5" id="KW-0460">Magnesium</keyword>
<evidence type="ECO:0000256" key="3">
    <source>
        <dbReference type="ARBA" id="ARBA00022759"/>
    </source>
</evidence>
<evidence type="ECO:0000313" key="11">
    <source>
        <dbReference type="EMBL" id="PXF41800.1"/>
    </source>
</evidence>
<sequence>MAKDMIKMFETQSGRQVKRFRFENVKEYLSILLTTWFKSKGVIHDPSPPYSPESIGKAKRLNRTLNDKVRSMLRTIDGTPHCRPLQAEASILRTIYETVHSFTEKANRI</sequence>
<keyword evidence="3" id="KW-0255">Endonuclease</keyword>
<accession>A0A2V3IKY7</accession>
<dbReference type="PANTHER" id="PTHR42648">
    <property type="entry name" value="TRANSPOSASE, PUTATIVE-RELATED"/>
    <property type="match status" value="1"/>
</dbReference>
<comment type="caution">
    <text evidence="11">The sequence shown here is derived from an EMBL/GenBank/DDBJ whole genome shotgun (WGS) entry which is preliminary data.</text>
</comment>
<dbReference type="GO" id="GO:0016787">
    <property type="term" value="F:hydrolase activity"/>
    <property type="evidence" value="ECO:0007669"/>
    <property type="project" value="UniProtKB-KW"/>
</dbReference>
<dbReference type="EMBL" id="NBIV01000194">
    <property type="protein sequence ID" value="PXF41800.1"/>
    <property type="molecule type" value="Genomic_DNA"/>
</dbReference>
<dbReference type="GO" id="GO:0006310">
    <property type="term" value="P:DNA recombination"/>
    <property type="evidence" value="ECO:0007669"/>
    <property type="project" value="UniProtKB-KW"/>
</dbReference>
<evidence type="ECO:0000256" key="8">
    <source>
        <dbReference type="ARBA" id="ARBA00022932"/>
    </source>
</evidence>
<keyword evidence="12" id="KW-1185">Reference proteome</keyword>
<keyword evidence="2" id="KW-0479">Metal-binding</keyword>
<keyword evidence="9" id="KW-0233">DNA recombination</keyword>
<dbReference type="GO" id="GO:0003676">
    <property type="term" value="F:nucleic acid binding"/>
    <property type="evidence" value="ECO:0007669"/>
    <property type="project" value="InterPro"/>
</dbReference>
<gene>
    <name evidence="11" type="ORF">BWQ96_08477</name>
</gene>
<keyword evidence="8" id="KW-0548">Nucleotidyltransferase</keyword>
<keyword evidence="7" id="KW-0695">RNA-directed DNA polymerase</keyword>
<dbReference type="Gene3D" id="3.30.420.10">
    <property type="entry name" value="Ribonuclease H-like superfamily/Ribonuclease H"/>
    <property type="match status" value="1"/>
</dbReference>
<organism evidence="11 12">
    <name type="scientific">Gracilariopsis chorda</name>
    <dbReference type="NCBI Taxonomy" id="448386"/>
    <lineage>
        <taxon>Eukaryota</taxon>
        <taxon>Rhodophyta</taxon>
        <taxon>Florideophyceae</taxon>
        <taxon>Rhodymeniophycidae</taxon>
        <taxon>Gracilariales</taxon>
        <taxon>Gracilariaceae</taxon>
        <taxon>Gracilariopsis</taxon>
    </lineage>
</organism>
<keyword evidence="6" id="KW-0229">DNA integration</keyword>
<dbReference type="PANTHER" id="PTHR42648:SF11">
    <property type="entry name" value="TRANSPOSON TY4-P GAG-POL POLYPROTEIN"/>
    <property type="match status" value="1"/>
</dbReference>
<dbReference type="InterPro" id="IPR012337">
    <property type="entry name" value="RNaseH-like_sf"/>
</dbReference>
<dbReference type="OrthoDB" id="1935865at2759"/>
<evidence type="ECO:0000256" key="2">
    <source>
        <dbReference type="ARBA" id="ARBA00022723"/>
    </source>
</evidence>
<evidence type="ECO:0000256" key="1">
    <source>
        <dbReference type="ARBA" id="ARBA00022722"/>
    </source>
</evidence>
<proteinExistence type="predicted"/>
<keyword evidence="1" id="KW-0540">Nuclease</keyword>
<dbReference type="GO" id="GO:0003887">
    <property type="term" value="F:DNA-directed DNA polymerase activity"/>
    <property type="evidence" value="ECO:0007669"/>
    <property type="project" value="UniProtKB-KW"/>
</dbReference>
<dbReference type="InterPro" id="IPR036397">
    <property type="entry name" value="RNaseH_sf"/>
</dbReference>
<evidence type="ECO:0000256" key="9">
    <source>
        <dbReference type="ARBA" id="ARBA00023172"/>
    </source>
</evidence>
<dbReference type="InterPro" id="IPR001584">
    <property type="entry name" value="Integrase_cat-core"/>
</dbReference>
<evidence type="ECO:0000256" key="4">
    <source>
        <dbReference type="ARBA" id="ARBA00022801"/>
    </source>
</evidence>
<evidence type="ECO:0000313" key="12">
    <source>
        <dbReference type="Proteomes" id="UP000247409"/>
    </source>
</evidence>
<evidence type="ECO:0000256" key="6">
    <source>
        <dbReference type="ARBA" id="ARBA00022908"/>
    </source>
</evidence>
<dbReference type="SUPFAM" id="SSF53098">
    <property type="entry name" value="Ribonuclease H-like"/>
    <property type="match status" value="1"/>
</dbReference>
<evidence type="ECO:0000256" key="5">
    <source>
        <dbReference type="ARBA" id="ARBA00022842"/>
    </source>
</evidence>
<dbReference type="GO" id="GO:0003964">
    <property type="term" value="F:RNA-directed DNA polymerase activity"/>
    <property type="evidence" value="ECO:0007669"/>
    <property type="project" value="UniProtKB-KW"/>
</dbReference>
<dbReference type="GO" id="GO:0015074">
    <property type="term" value="P:DNA integration"/>
    <property type="evidence" value="ECO:0007669"/>
    <property type="project" value="UniProtKB-KW"/>
</dbReference>
<keyword evidence="8" id="KW-0239">DNA-directed DNA polymerase</keyword>
<name>A0A2V3IKY7_9FLOR</name>
<dbReference type="InterPro" id="IPR039537">
    <property type="entry name" value="Retrotran_Ty1/copia-like"/>
</dbReference>
<feature type="domain" description="Integrase catalytic" evidence="10">
    <location>
        <begin position="1"/>
        <end position="109"/>
    </location>
</feature>
<dbReference type="GO" id="GO:0046872">
    <property type="term" value="F:metal ion binding"/>
    <property type="evidence" value="ECO:0007669"/>
    <property type="project" value="UniProtKB-KW"/>
</dbReference>
<evidence type="ECO:0000259" key="10">
    <source>
        <dbReference type="PROSITE" id="PS50994"/>
    </source>
</evidence>